<proteinExistence type="predicted"/>
<organism evidence="2">
    <name type="scientific">marine sediment metagenome</name>
    <dbReference type="NCBI Taxonomy" id="412755"/>
    <lineage>
        <taxon>unclassified sequences</taxon>
        <taxon>metagenomes</taxon>
        <taxon>ecological metagenomes</taxon>
    </lineage>
</organism>
<dbReference type="InterPro" id="IPR011379">
    <property type="entry name" value="MazG-related_GP37"/>
</dbReference>
<dbReference type="PIRSF" id="PIRSF006639">
    <property type="entry name" value="UCP006639_pph"/>
    <property type="match status" value="1"/>
</dbReference>
<dbReference type="SUPFAM" id="SSF101386">
    <property type="entry name" value="all-alpha NTP pyrophosphatases"/>
    <property type="match status" value="1"/>
</dbReference>
<reference evidence="2" key="1">
    <citation type="journal article" date="2015" name="Nature">
        <title>Complex archaea that bridge the gap between prokaryotes and eukaryotes.</title>
        <authorList>
            <person name="Spang A."/>
            <person name="Saw J.H."/>
            <person name="Jorgensen S.L."/>
            <person name="Zaremba-Niedzwiedzka K."/>
            <person name="Martijn J."/>
            <person name="Lind A.E."/>
            <person name="van Eijk R."/>
            <person name="Schleper C."/>
            <person name="Guy L."/>
            <person name="Ettema T.J."/>
        </authorList>
    </citation>
    <scope>NUCLEOTIDE SEQUENCE</scope>
</reference>
<dbReference type="CDD" id="cd11541">
    <property type="entry name" value="NTP-PPase_u4"/>
    <property type="match status" value="1"/>
</dbReference>
<dbReference type="InterPro" id="IPR004518">
    <property type="entry name" value="MazG-like_dom"/>
</dbReference>
<name>A0A0F9TDY4_9ZZZZ</name>
<dbReference type="Gene3D" id="1.10.287.1080">
    <property type="entry name" value="MazG-like"/>
    <property type="match status" value="1"/>
</dbReference>
<dbReference type="Pfam" id="PF03819">
    <property type="entry name" value="MazG"/>
    <property type="match status" value="1"/>
</dbReference>
<sequence length="120" mass="13720">MTEEEYKDFDYTKFVDCLRATTPDTLSGESLSGGILHSAVGMSSETGEILGHIKKVIWQGHCINCNYIIKELGDILYYFTSMCNLIGTNIDEVRKQNIEKLTKRYPEGVFDKERSINRNE</sequence>
<gene>
    <name evidence="2" type="ORF">LCGC14_0404360</name>
</gene>
<protein>
    <recommendedName>
        <fullName evidence="1">NTP pyrophosphohydrolase MazG-like domain-containing protein</fullName>
    </recommendedName>
</protein>
<feature type="domain" description="NTP pyrophosphohydrolase MazG-like" evidence="1">
    <location>
        <begin position="42"/>
        <end position="107"/>
    </location>
</feature>
<dbReference type="EMBL" id="LAZR01000350">
    <property type="protein sequence ID" value="KKN73127.1"/>
    <property type="molecule type" value="Genomic_DNA"/>
</dbReference>
<evidence type="ECO:0000259" key="1">
    <source>
        <dbReference type="Pfam" id="PF03819"/>
    </source>
</evidence>
<evidence type="ECO:0000313" key="2">
    <source>
        <dbReference type="EMBL" id="KKN73127.1"/>
    </source>
</evidence>
<dbReference type="AlphaFoldDB" id="A0A0F9TDY4"/>
<comment type="caution">
    <text evidence="2">The sequence shown here is derived from an EMBL/GenBank/DDBJ whole genome shotgun (WGS) entry which is preliminary data.</text>
</comment>
<accession>A0A0F9TDY4</accession>